<gene>
    <name evidence="2" type="ORF">SAMN02745206_03057</name>
</gene>
<evidence type="ECO:0000313" key="2">
    <source>
        <dbReference type="EMBL" id="SHF99132.1"/>
    </source>
</evidence>
<name>A0A1M5G6Q9_9BACT</name>
<evidence type="ECO:0000313" key="3">
    <source>
        <dbReference type="Proteomes" id="UP000184076"/>
    </source>
</evidence>
<dbReference type="STRING" id="1121391.SAMN02745206_03057"/>
<feature type="region of interest" description="Disordered" evidence="1">
    <location>
        <begin position="96"/>
        <end position="116"/>
    </location>
</feature>
<reference evidence="3" key="1">
    <citation type="submission" date="2016-11" db="EMBL/GenBank/DDBJ databases">
        <authorList>
            <person name="Varghese N."/>
            <person name="Submissions S."/>
        </authorList>
    </citation>
    <scope>NUCLEOTIDE SEQUENCE [LARGE SCALE GENOMIC DNA]</scope>
    <source>
        <strain evidence="3">DSM 9756</strain>
    </source>
</reference>
<dbReference type="OrthoDB" id="5396767at2"/>
<feature type="compositionally biased region" description="Basic and acidic residues" evidence="1">
    <location>
        <begin position="103"/>
        <end position="116"/>
    </location>
</feature>
<keyword evidence="3" id="KW-1185">Reference proteome</keyword>
<dbReference type="AlphaFoldDB" id="A0A1M5G6Q9"/>
<sequence length="197" mass="21313">MMEICLKAENPMPAFFPVLQQGVDVEVPGSQSLESIITNVWGFDKNFAATKIGTVFLNGTPVDDMESTRVGDGDVVALSGPMPGLAGAILRKGSPFAGLRRGGRPETRSGDSGNRKDQIRIHVKLFNSLIGDMGPRLLQTGVILDSERARGVVASLSQQGGRGFGRMVVDGKTMSVDEVQRILREKPQEPTRFKWST</sequence>
<organism evidence="2 3">
    <name type="scientific">Desulfacinum infernum DSM 9756</name>
    <dbReference type="NCBI Taxonomy" id="1121391"/>
    <lineage>
        <taxon>Bacteria</taxon>
        <taxon>Pseudomonadati</taxon>
        <taxon>Thermodesulfobacteriota</taxon>
        <taxon>Syntrophobacteria</taxon>
        <taxon>Syntrophobacterales</taxon>
        <taxon>Syntrophobacteraceae</taxon>
        <taxon>Desulfacinum</taxon>
    </lineage>
</organism>
<evidence type="ECO:0000256" key="1">
    <source>
        <dbReference type="SAM" id="MobiDB-lite"/>
    </source>
</evidence>
<dbReference type="RefSeq" id="WP_073040978.1">
    <property type="nucleotide sequence ID" value="NZ_FQVB01000035.1"/>
</dbReference>
<dbReference type="EMBL" id="FQVB01000035">
    <property type="protein sequence ID" value="SHF99132.1"/>
    <property type="molecule type" value="Genomic_DNA"/>
</dbReference>
<accession>A0A1M5G6Q9</accession>
<evidence type="ECO:0008006" key="4">
    <source>
        <dbReference type="Google" id="ProtNLM"/>
    </source>
</evidence>
<protein>
    <recommendedName>
        <fullName evidence="4">ThiS family protein</fullName>
    </recommendedName>
</protein>
<proteinExistence type="predicted"/>
<dbReference type="Proteomes" id="UP000184076">
    <property type="component" value="Unassembled WGS sequence"/>
</dbReference>